<organism evidence="2 3">
    <name type="scientific">Prorocentrum cordatum</name>
    <dbReference type="NCBI Taxonomy" id="2364126"/>
    <lineage>
        <taxon>Eukaryota</taxon>
        <taxon>Sar</taxon>
        <taxon>Alveolata</taxon>
        <taxon>Dinophyceae</taxon>
        <taxon>Prorocentrales</taxon>
        <taxon>Prorocentraceae</taxon>
        <taxon>Prorocentrum</taxon>
    </lineage>
</organism>
<evidence type="ECO:0000313" key="3">
    <source>
        <dbReference type="Proteomes" id="UP001189429"/>
    </source>
</evidence>
<name>A0ABN9WLS8_9DINO</name>
<accession>A0ABN9WLS8</accession>
<feature type="region of interest" description="Disordered" evidence="1">
    <location>
        <begin position="196"/>
        <end position="225"/>
    </location>
</feature>
<protein>
    <submittedName>
        <fullName evidence="2">Uncharacterized protein</fullName>
    </submittedName>
</protein>
<dbReference type="Proteomes" id="UP001189429">
    <property type="component" value="Unassembled WGS sequence"/>
</dbReference>
<evidence type="ECO:0000313" key="2">
    <source>
        <dbReference type="EMBL" id="CAK0887552.1"/>
    </source>
</evidence>
<sequence length="225" mass="23513">MRQPANHEVAPARQHLLLHQPAQVDQDQAVDLVAGRHRQVAVRREVRKAPHVRGAARQRHLLGDREEQERQTSHLWVATPWAHRCTPIGLVPPASGAHPATPARPAAADATARAGAAEQRQIPGHSPSSNTSVALTICRMLARGASTIPPTRAAPTNSPALARGAPATSPRPAASGEEAGSAFADEMALVRLATVSQTSGSTALSASSASRRPPPSSIAPRGGEE</sequence>
<feature type="compositionally biased region" description="Low complexity" evidence="1">
    <location>
        <begin position="96"/>
        <end position="117"/>
    </location>
</feature>
<feature type="compositionally biased region" description="Low complexity" evidence="1">
    <location>
        <begin position="199"/>
        <end position="211"/>
    </location>
</feature>
<comment type="caution">
    <text evidence="2">The sequence shown here is derived from an EMBL/GenBank/DDBJ whole genome shotgun (WGS) entry which is preliminary data.</text>
</comment>
<evidence type="ECO:0000256" key="1">
    <source>
        <dbReference type="SAM" id="MobiDB-lite"/>
    </source>
</evidence>
<proteinExistence type="predicted"/>
<feature type="region of interest" description="Disordered" evidence="1">
    <location>
        <begin position="146"/>
        <end position="180"/>
    </location>
</feature>
<reference evidence="2" key="1">
    <citation type="submission" date="2023-10" db="EMBL/GenBank/DDBJ databases">
        <authorList>
            <person name="Chen Y."/>
            <person name="Shah S."/>
            <person name="Dougan E. K."/>
            <person name="Thang M."/>
            <person name="Chan C."/>
        </authorList>
    </citation>
    <scope>NUCLEOTIDE SEQUENCE [LARGE SCALE GENOMIC DNA]</scope>
</reference>
<feature type="region of interest" description="Disordered" evidence="1">
    <location>
        <begin position="92"/>
        <end position="131"/>
    </location>
</feature>
<gene>
    <name evidence="2" type="ORF">PCOR1329_LOCUS68578</name>
</gene>
<dbReference type="EMBL" id="CAUYUJ010018951">
    <property type="protein sequence ID" value="CAK0887552.1"/>
    <property type="molecule type" value="Genomic_DNA"/>
</dbReference>
<keyword evidence="3" id="KW-1185">Reference proteome</keyword>